<dbReference type="EMBL" id="KN831778">
    <property type="protein sequence ID" value="KIM42416.1"/>
    <property type="molecule type" value="Genomic_DNA"/>
</dbReference>
<evidence type="ECO:0000313" key="1">
    <source>
        <dbReference type="EMBL" id="KIM42416.1"/>
    </source>
</evidence>
<organism evidence="1 2">
    <name type="scientific">Hebeloma cylindrosporum</name>
    <dbReference type="NCBI Taxonomy" id="76867"/>
    <lineage>
        <taxon>Eukaryota</taxon>
        <taxon>Fungi</taxon>
        <taxon>Dikarya</taxon>
        <taxon>Basidiomycota</taxon>
        <taxon>Agaricomycotina</taxon>
        <taxon>Agaricomycetes</taxon>
        <taxon>Agaricomycetidae</taxon>
        <taxon>Agaricales</taxon>
        <taxon>Agaricineae</taxon>
        <taxon>Hymenogastraceae</taxon>
        <taxon>Hebeloma</taxon>
    </lineage>
</organism>
<dbReference type="OrthoDB" id="124582at2759"/>
<reference evidence="2" key="2">
    <citation type="submission" date="2015-01" db="EMBL/GenBank/DDBJ databases">
        <title>Evolutionary Origins and Diversification of the Mycorrhizal Mutualists.</title>
        <authorList>
            <consortium name="DOE Joint Genome Institute"/>
            <consortium name="Mycorrhizal Genomics Consortium"/>
            <person name="Kohler A."/>
            <person name="Kuo A."/>
            <person name="Nagy L.G."/>
            <person name="Floudas D."/>
            <person name="Copeland A."/>
            <person name="Barry K.W."/>
            <person name="Cichocki N."/>
            <person name="Veneault-Fourrey C."/>
            <person name="LaButti K."/>
            <person name="Lindquist E.A."/>
            <person name="Lipzen A."/>
            <person name="Lundell T."/>
            <person name="Morin E."/>
            <person name="Murat C."/>
            <person name="Riley R."/>
            <person name="Ohm R."/>
            <person name="Sun H."/>
            <person name="Tunlid A."/>
            <person name="Henrissat B."/>
            <person name="Grigoriev I.V."/>
            <person name="Hibbett D.S."/>
            <person name="Martin F."/>
        </authorList>
    </citation>
    <scope>NUCLEOTIDE SEQUENCE [LARGE SCALE GENOMIC DNA]</scope>
    <source>
        <strain evidence="2">h7</strain>
    </source>
</reference>
<sequence length="144" mass="16307">MADDEGFGYYNRGRWDDDDEYEGSGSRKVIPQMAEVGYATTKIFGVVDLNGIPLLPKGKIKIGDDCLIPKEPFEDVVPDKKDYEGSPVRYRRTALILMYEDDVDDMRYDAEASAFEKLEISTANSPTYRRRPHLGLVFSTIARA</sequence>
<accession>A0A0C3CFL0</accession>
<dbReference type="AlphaFoldDB" id="A0A0C3CFL0"/>
<dbReference type="HOGENOM" id="CLU_1796697_0_0_1"/>
<reference evidence="1 2" key="1">
    <citation type="submission" date="2014-04" db="EMBL/GenBank/DDBJ databases">
        <authorList>
            <consortium name="DOE Joint Genome Institute"/>
            <person name="Kuo A."/>
            <person name="Gay G."/>
            <person name="Dore J."/>
            <person name="Kohler A."/>
            <person name="Nagy L.G."/>
            <person name="Floudas D."/>
            <person name="Copeland A."/>
            <person name="Barry K.W."/>
            <person name="Cichocki N."/>
            <person name="Veneault-Fourrey C."/>
            <person name="LaButti K."/>
            <person name="Lindquist E.A."/>
            <person name="Lipzen A."/>
            <person name="Lundell T."/>
            <person name="Morin E."/>
            <person name="Murat C."/>
            <person name="Sun H."/>
            <person name="Tunlid A."/>
            <person name="Henrissat B."/>
            <person name="Grigoriev I.V."/>
            <person name="Hibbett D.S."/>
            <person name="Martin F."/>
            <person name="Nordberg H.P."/>
            <person name="Cantor M.N."/>
            <person name="Hua S.X."/>
        </authorList>
    </citation>
    <scope>NUCLEOTIDE SEQUENCE [LARGE SCALE GENOMIC DNA]</scope>
    <source>
        <strain evidence="2">h7</strain>
    </source>
</reference>
<protein>
    <submittedName>
        <fullName evidence="1">Uncharacterized protein</fullName>
    </submittedName>
</protein>
<keyword evidence="2" id="KW-1185">Reference proteome</keyword>
<gene>
    <name evidence="1" type="ORF">M413DRAFT_27179</name>
</gene>
<proteinExistence type="predicted"/>
<name>A0A0C3CFL0_HEBCY</name>
<dbReference type="Proteomes" id="UP000053424">
    <property type="component" value="Unassembled WGS sequence"/>
</dbReference>
<evidence type="ECO:0000313" key="2">
    <source>
        <dbReference type="Proteomes" id="UP000053424"/>
    </source>
</evidence>